<dbReference type="AlphaFoldDB" id="A0A328BQQ5"/>
<gene>
    <name evidence="1" type="ORF">DJ019_02160</name>
</gene>
<name>A0A328BQQ5_9CAUL</name>
<evidence type="ECO:0000313" key="2">
    <source>
        <dbReference type="Proteomes" id="UP000249524"/>
    </source>
</evidence>
<accession>A0A328BQQ5</accession>
<dbReference type="RefSeq" id="WP_111274333.1">
    <property type="nucleotide sequence ID" value="NZ_QFYS01000001.1"/>
</dbReference>
<comment type="caution">
    <text evidence="1">The sequence shown here is derived from an EMBL/GenBank/DDBJ whole genome shotgun (WGS) entry which is preliminary data.</text>
</comment>
<reference evidence="1 2" key="1">
    <citation type="submission" date="2018-05" db="EMBL/GenBank/DDBJ databases">
        <authorList>
            <person name="Lanie J.A."/>
            <person name="Ng W.-L."/>
            <person name="Kazmierczak K.M."/>
            <person name="Andrzejewski T.M."/>
            <person name="Davidsen T.M."/>
            <person name="Wayne K.J."/>
            <person name="Tettelin H."/>
            <person name="Glass J.I."/>
            <person name="Rusch D."/>
            <person name="Podicherti R."/>
            <person name="Tsui H.-C.T."/>
            <person name="Winkler M.E."/>
        </authorList>
    </citation>
    <scope>NUCLEOTIDE SEQUENCE [LARGE SCALE GENOMIC DNA]</scope>
    <source>
        <strain evidence="1 2">BUT-10</strain>
    </source>
</reference>
<protein>
    <submittedName>
        <fullName evidence="1">Uncharacterized protein</fullName>
    </submittedName>
</protein>
<proteinExistence type="predicted"/>
<dbReference type="Proteomes" id="UP000249524">
    <property type="component" value="Unassembled WGS sequence"/>
</dbReference>
<dbReference type="EMBL" id="QFYS01000001">
    <property type="protein sequence ID" value="RAK68841.1"/>
    <property type="molecule type" value="Genomic_DNA"/>
</dbReference>
<evidence type="ECO:0000313" key="1">
    <source>
        <dbReference type="EMBL" id="RAK68841.1"/>
    </source>
</evidence>
<keyword evidence="2" id="KW-1185">Reference proteome</keyword>
<organism evidence="1 2">
    <name type="scientific">Phenylobacterium kunshanense</name>
    <dbReference type="NCBI Taxonomy" id="1445034"/>
    <lineage>
        <taxon>Bacteria</taxon>
        <taxon>Pseudomonadati</taxon>
        <taxon>Pseudomonadota</taxon>
        <taxon>Alphaproteobacteria</taxon>
        <taxon>Caulobacterales</taxon>
        <taxon>Caulobacteraceae</taxon>
        <taxon>Phenylobacterium</taxon>
    </lineage>
</organism>
<sequence length="98" mass="10766">MTTTPIAQLIAELLEFCVSQHPMESDLARARRPAIVRRAAEALARQEELLAEAGKVLAVIAEGSVPPEQAGHYIAHRRCVTAAREAVRMLHSKARETQ</sequence>